<dbReference type="RefSeq" id="WP_338538967.1">
    <property type="nucleotide sequence ID" value="NZ_CP104874.1"/>
</dbReference>
<evidence type="ECO:0000313" key="2">
    <source>
        <dbReference type="Proteomes" id="UP001381003"/>
    </source>
</evidence>
<dbReference type="SUPFAM" id="SSF53474">
    <property type="entry name" value="alpha/beta-Hydrolases"/>
    <property type="match status" value="1"/>
</dbReference>
<dbReference type="InterPro" id="IPR029058">
    <property type="entry name" value="AB_hydrolase_fold"/>
</dbReference>
<sequence>MDDLTRPVALVGADRGEPPKGVRSVTVTGADRDTWASGAARQLTEGMHVIAIGHDAPGALTLAASHAERVVSLVLVDPEVDLEDAEHGATMARVVVPTLVIASAPTSDASIEQPQSIAGGVDNGVFVVIDGATAPTLVNRPSSVLEWSSAFMEIAEGLAETRTDLIPPRDQS</sequence>
<dbReference type="Gene3D" id="3.40.50.1820">
    <property type="entry name" value="alpha/beta hydrolase"/>
    <property type="match status" value="1"/>
</dbReference>
<proteinExistence type="predicted"/>
<keyword evidence="2" id="KW-1185">Reference proteome</keyword>
<name>A0ABZ2FGC1_9MICO</name>
<dbReference type="Proteomes" id="UP001381003">
    <property type="component" value="Chromosome"/>
</dbReference>
<dbReference type="EMBL" id="CP104874">
    <property type="protein sequence ID" value="WWF06367.1"/>
    <property type="molecule type" value="Genomic_DNA"/>
</dbReference>
<dbReference type="GO" id="GO:0016787">
    <property type="term" value="F:hydrolase activity"/>
    <property type="evidence" value="ECO:0007669"/>
    <property type="project" value="UniProtKB-KW"/>
</dbReference>
<evidence type="ECO:0000313" key="1">
    <source>
        <dbReference type="EMBL" id="WWF06367.1"/>
    </source>
</evidence>
<reference evidence="1 2" key="1">
    <citation type="submission" date="2022-09" db="EMBL/GenBank/DDBJ databases">
        <title>Complete genome sequence of Janibacter terrae strain COS04-44, PCL-degrading bacteria isolated from oil spilled coast.</title>
        <authorList>
            <person name="Park H."/>
            <person name="Kim J.Y."/>
            <person name="An S.H."/>
            <person name="Lee C.M."/>
            <person name="Weon H.-Y."/>
        </authorList>
    </citation>
    <scope>NUCLEOTIDE SEQUENCE [LARGE SCALE GENOMIC DNA]</scope>
    <source>
        <strain evidence="1 2">COS04-44</strain>
    </source>
</reference>
<gene>
    <name evidence="1" type="ORF">N5P18_05710</name>
</gene>
<protein>
    <submittedName>
        <fullName evidence="1">Alpha/beta hydrolase</fullName>
    </submittedName>
</protein>
<organism evidence="1 2">
    <name type="scientific">Janibacter terrae</name>
    <dbReference type="NCBI Taxonomy" id="103817"/>
    <lineage>
        <taxon>Bacteria</taxon>
        <taxon>Bacillati</taxon>
        <taxon>Actinomycetota</taxon>
        <taxon>Actinomycetes</taxon>
        <taxon>Micrococcales</taxon>
        <taxon>Intrasporangiaceae</taxon>
        <taxon>Janibacter</taxon>
    </lineage>
</organism>
<accession>A0ABZ2FGC1</accession>
<keyword evidence="1" id="KW-0378">Hydrolase</keyword>